<dbReference type="GO" id="GO:0016787">
    <property type="term" value="F:hydrolase activity"/>
    <property type="evidence" value="ECO:0007669"/>
    <property type="project" value="UniProtKB-KW"/>
</dbReference>
<feature type="chain" id="PRO_5045695930" evidence="1">
    <location>
        <begin position="21"/>
        <end position="459"/>
    </location>
</feature>
<dbReference type="InterPro" id="IPR051532">
    <property type="entry name" value="Ester_Hydrolysis_Enzymes"/>
</dbReference>
<dbReference type="InterPro" id="IPR013830">
    <property type="entry name" value="SGNH_hydro"/>
</dbReference>
<dbReference type="Pfam" id="PF13472">
    <property type="entry name" value="Lipase_GDSL_2"/>
    <property type="match status" value="1"/>
</dbReference>
<dbReference type="PANTHER" id="PTHR30383">
    <property type="entry name" value="THIOESTERASE 1/PROTEASE 1/LYSOPHOSPHOLIPASE L1"/>
    <property type="match status" value="1"/>
</dbReference>
<feature type="signal peptide" evidence="1">
    <location>
        <begin position="1"/>
        <end position="20"/>
    </location>
</feature>
<name>A0ABW9J4S9_9SPHI</name>
<organism evidence="3 4">
    <name type="scientific">Pedobacter ureilyticus</name>
    <dbReference type="NCBI Taxonomy" id="1393051"/>
    <lineage>
        <taxon>Bacteria</taxon>
        <taxon>Pseudomonadati</taxon>
        <taxon>Bacteroidota</taxon>
        <taxon>Sphingobacteriia</taxon>
        <taxon>Sphingobacteriales</taxon>
        <taxon>Sphingobacteriaceae</taxon>
        <taxon>Pedobacter</taxon>
    </lineage>
</organism>
<keyword evidence="1" id="KW-0732">Signal</keyword>
<dbReference type="EMBL" id="SSHJ02000005">
    <property type="protein sequence ID" value="MFN0255541.1"/>
    <property type="molecule type" value="Genomic_DNA"/>
</dbReference>
<dbReference type="SUPFAM" id="SSF52266">
    <property type="entry name" value="SGNH hydrolase"/>
    <property type="match status" value="1"/>
</dbReference>
<keyword evidence="3" id="KW-0378">Hydrolase</keyword>
<dbReference type="CDD" id="cd01834">
    <property type="entry name" value="SGNH_hydrolase_like_2"/>
    <property type="match status" value="1"/>
</dbReference>
<reference evidence="3 4" key="1">
    <citation type="submission" date="2024-12" db="EMBL/GenBank/DDBJ databases">
        <authorList>
            <person name="Hu S."/>
        </authorList>
    </citation>
    <scope>NUCLEOTIDE SEQUENCE [LARGE SCALE GENOMIC DNA]</scope>
    <source>
        <strain evidence="3 4">THG-T11</strain>
    </source>
</reference>
<dbReference type="EC" id="3.1.-.-" evidence="3"/>
<keyword evidence="4" id="KW-1185">Reference proteome</keyword>
<proteinExistence type="predicted"/>
<evidence type="ECO:0000313" key="3">
    <source>
        <dbReference type="EMBL" id="MFN0255541.1"/>
    </source>
</evidence>
<dbReference type="Proteomes" id="UP001517247">
    <property type="component" value="Unassembled WGS sequence"/>
</dbReference>
<dbReference type="InterPro" id="IPR036514">
    <property type="entry name" value="SGNH_hydro_sf"/>
</dbReference>
<sequence length="459" mass="52160">MWRNFVAALAIYLTSSVALAQKPPIPLFKNGQTVSFVGNSITHAGDFHHFIALYYATRFPNEKITFNNLGIRGDNTYSFLKRMDIDILQKKSDWYVVMAGMNDVNRLLYNVDRQSDPEVQKQKQWALNDYKKNYEKVIQRLMLTGAKVVLQKPSIYDQTGDLPTPNQPGVNDALQKCTEIIDELAKKYKLQVVDYFTVMSDINRKIQGVDAKKTIVGNDRVHPNSPGHLVMAYQFLKSTSAPNYVSAIELQKGKLKSTVNAKVSDIVWTNQAISFTALENSLPFPIPHIAEPALGWVPFNEELNVQLLKISPLAAGNYTLNIDGINVADFTSEALQKGINLATIKTTPQYLQAQKVAEKTIAYRNVQRKLRDLKFVVYSYFPKHSWSADLSTSEKIIDSVLSSLQTTNEKKYKSLKPQLENYLSDRPKQEEWEKKADVLAKEIYDINKPTSHSFQILRK</sequence>
<evidence type="ECO:0000256" key="1">
    <source>
        <dbReference type="SAM" id="SignalP"/>
    </source>
</evidence>
<accession>A0ABW9J4S9</accession>
<dbReference type="Gene3D" id="3.40.50.1110">
    <property type="entry name" value="SGNH hydrolase"/>
    <property type="match status" value="1"/>
</dbReference>
<evidence type="ECO:0000313" key="4">
    <source>
        <dbReference type="Proteomes" id="UP001517247"/>
    </source>
</evidence>
<feature type="domain" description="SGNH hydrolase-type esterase" evidence="2">
    <location>
        <begin position="36"/>
        <end position="228"/>
    </location>
</feature>
<protein>
    <submittedName>
        <fullName evidence="3">SGNH/GDSL hydrolase family protein</fullName>
        <ecNumber evidence="3">3.1.-.-</ecNumber>
    </submittedName>
</protein>
<evidence type="ECO:0000259" key="2">
    <source>
        <dbReference type="Pfam" id="PF13472"/>
    </source>
</evidence>
<gene>
    <name evidence="3" type="ORF">E6A44_008165</name>
</gene>
<dbReference type="PANTHER" id="PTHR30383:SF5">
    <property type="entry name" value="SGNH HYDROLASE-TYPE ESTERASE DOMAIN-CONTAINING PROTEIN"/>
    <property type="match status" value="1"/>
</dbReference>
<dbReference type="RefSeq" id="WP_170311320.1">
    <property type="nucleotide sequence ID" value="NZ_SSHJ02000005.1"/>
</dbReference>
<comment type="caution">
    <text evidence="3">The sequence shown here is derived from an EMBL/GenBank/DDBJ whole genome shotgun (WGS) entry which is preliminary data.</text>
</comment>